<accession>A0A6N6WEI0</accession>
<dbReference type="RefSeq" id="WP_168435755.1">
    <property type="nucleotide sequence ID" value="NZ_VOSW01000036.1"/>
</dbReference>
<dbReference type="InterPro" id="IPR026888">
    <property type="entry name" value="AcetylCoA_hyd_C"/>
</dbReference>
<dbReference type="Gene3D" id="3.40.1080.20">
    <property type="entry name" value="Acetyl-CoA hydrolase/transferase C-terminal domain"/>
    <property type="match status" value="1"/>
</dbReference>
<dbReference type="GO" id="GO:0006083">
    <property type="term" value="P:acetate metabolic process"/>
    <property type="evidence" value="ECO:0007669"/>
    <property type="project" value="InterPro"/>
</dbReference>
<dbReference type="InterPro" id="IPR037171">
    <property type="entry name" value="NagB/RpiA_transferase-like"/>
</dbReference>
<comment type="caution">
    <text evidence="2">The sequence shown here is derived from an EMBL/GenBank/DDBJ whole genome shotgun (WGS) entry which is preliminary data.</text>
</comment>
<evidence type="ECO:0000313" key="3">
    <source>
        <dbReference type="Proteomes" id="UP000463700"/>
    </source>
</evidence>
<protein>
    <submittedName>
        <fullName evidence="2">Acetyl-CoA hydrolase</fullName>
    </submittedName>
</protein>
<proteinExistence type="predicted"/>
<keyword evidence="2" id="KW-0378">Hydrolase</keyword>
<dbReference type="GO" id="GO:0008775">
    <property type="term" value="F:acetate CoA-transferase activity"/>
    <property type="evidence" value="ECO:0007669"/>
    <property type="project" value="InterPro"/>
</dbReference>
<dbReference type="GO" id="GO:0016787">
    <property type="term" value="F:hydrolase activity"/>
    <property type="evidence" value="ECO:0007669"/>
    <property type="project" value="UniProtKB-KW"/>
</dbReference>
<evidence type="ECO:0000259" key="1">
    <source>
        <dbReference type="Pfam" id="PF13336"/>
    </source>
</evidence>
<dbReference type="PANTHER" id="PTHR21432:SF20">
    <property type="entry name" value="ACETYL-COA HYDROLASE"/>
    <property type="match status" value="1"/>
</dbReference>
<dbReference type="SUPFAM" id="SSF100950">
    <property type="entry name" value="NagB/RpiA/CoA transferase-like"/>
    <property type="match status" value="2"/>
</dbReference>
<organism evidence="2 3">
    <name type="scientific">Paraburkholderia madseniana</name>
    <dbReference type="NCBI Taxonomy" id="2599607"/>
    <lineage>
        <taxon>Bacteria</taxon>
        <taxon>Pseudomonadati</taxon>
        <taxon>Pseudomonadota</taxon>
        <taxon>Betaproteobacteria</taxon>
        <taxon>Burkholderiales</taxon>
        <taxon>Burkholderiaceae</taxon>
        <taxon>Paraburkholderia</taxon>
    </lineage>
</organism>
<dbReference type="InterPro" id="IPR046433">
    <property type="entry name" value="ActCoA_hydro"/>
</dbReference>
<evidence type="ECO:0000313" key="2">
    <source>
        <dbReference type="EMBL" id="KAE8758204.1"/>
    </source>
</evidence>
<dbReference type="Gene3D" id="3.30.750.70">
    <property type="entry name" value="4-hydroxybutyrate coenzyme like domains"/>
    <property type="match status" value="1"/>
</dbReference>
<name>A0A6N6WEI0_9BURK</name>
<gene>
    <name evidence="2" type="ORF">FSO04_19995</name>
</gene>
<sequence>MKRLVDALRPQTRVFVPGLSGESPLLLRELTDDPERARDVDFIGVQFPGIGHADYLSVHPQARQTAFFMSPSIRNGIREQRADLLSLDYPGIARYLKQCIPLDLAIGHFSLPDPDGWCSTGICGDFLPIAWPRAARRVAHLNRAMPRTASGFRVHLSELDAAVECDAPLTEFSEAEGGGETMSRIGRLAAEFVRDGDTLQFGIGSVPLALARALASHRHLRLHTGMVSQAARTLEDAGALEPGATIMTGVALGDAAFYDWAGSHPRLRFADVRETHDVQAIAAKTRFVAINSAMEVDLFGQVNAERGAGVLQAGAGGLPAFAQGALNSTGGRLLICMAATAKRGSVSRIVPALDAQSLCTLPRHMADVVVTEYGAAQVRDLSLDARAHALIAIAAPEHRAALQEAWGTIRRRL</sequence>
<dbReference type="Pfam" id="PF13336">
    <property type="entry name" value="AcetylCoA_hyd_C"/>
    <property type="match status" value="1"/>
</dbReference>
<dbReference type="InterPro" id="IPR038460">
    <property type="entry name" value="AcetylCoA_hyd_C_sf"/>
</dbReference>
<dbReference type="Proteomes" id="UP000463700">
    <property type="component" value="Unassembled WGS sequence"/>
</dbReference>
<feature type="domain" description="Acetyl-CoA hydrolase/transferase C-terminal" evidence="1">
    <location>
        <begin position="253"/>
        <end position="405"/>
    </location>
</feature>
<reference evidence="2 3" key="1">
    <citation type="journal article" date="2020" name="Int. J. Syst. Evol. Microbiol.">
        <title>Paraburkholderia madseniana sp. nov., a phenolic acid-degrading bacterium isolated from acidic forest soil.</title>
        <authorList>
            <person name="Wilhelm R.C."/>
            <person name="Murphy S.J.L."/>
            <person name="Feriancek N.M."/>
            <person name="Karasz D.C."/>
            <person name="DeRito C.M."/>
            <person name="Newman J.D."/>
            <person name="Buckley D.H."/>
        </authorList>
    </citation>
    <scope>NUCLEOTIDE SEQUENCE [LARGE SCALE GENOMIC DNA]</scope>
    <source>
        <strain evidence="2 3">RP11</strain>
    </source>
</reference>
<dbReference type="AlphaFoldDB" id="A0A6N6WEI0"/>
<dbReference type="Gene3D" id="3.40.1080.10">
    <property type="entry name" value="Glutaconate Coenzyme A-transferase"/>
    <property type="match status" value="1"/>
</dbReference>
<dbReference type="EMBL" id="VOSW01000036">
    <property type="protein sequence ID" value="KAE8758204.1"/>
    <property type="molecule type" value="Genomic_DNA"/>
</dbReference>
<dbReference type="PANTHER" id="PTHR21432">
    <property type="entry name" value="ACETYL-COA HYDROLASE-RELATED"/>
    <property type="match status" value="1"/>
</dbReference>